<keyword evidence="4" id="KW-1185">Reference proteome</keyword>
<protein>
    <submittedName>
        <fullName evidence="3">NIPSNAP family protein</fullName>
    </submittedName>
</protein>
<sequence length="154" mass="17585">MIVPHRFRNRVGMAALLLTLVTGMASLPAFAGGGDIARAAPVQQLRIYRVHPGNEQAFHDRFRDHALRIMARHGFDVVATWETEAEDHVEFAYLLEWPDAETMQARWDAFMADEEWAAIKRETGQVHGRFVDGIEDRTLRPTPYSPRSRFLPAD</sequence>
<proteinExistence type="predicted"/>
<dbReference type="InterPro" id="IPR012577">
    <property type="entry name" value="NIPSNAP"/>
</dbReference>
<feature type="chain" id="PRO_5045130041" evidence="1">
    <location>
        <begin position="32"/>
        <end position="154"/>
    </location>
</feature>
<comment type="caution">
    <text evidence="3">The sequence shown here is derived from an EMBL/GenBank/DDBJ whole genome shotgun (WGS) entry which is preliminary data.</text>
</comment>
<dbReference type="RefSeq" id="WP_237056375.1">
    <property type="nucleotide sequence ID" value="NZ_JAKJPO010000015.1"/>
</dbReference>
<gene>
    <name evidence="3" type="ORF">L3V18_16550</name>
</gene>
<evidence type="ECO:0000256" key="1">
    <source>
        <dbReference type="SAM" id="SignalP"/>
    </source>
</evidence>
<dbReference type="Pfam" id="PF07978">
    <property type="entry name" value="NIPSNAP"/>
    <property type="match status" value="1"/>
</dbReference>
<accession>A0ABS9HWY0</accession>
<evidence type="ECO:0000313" key="3">
    <source>
        <dbReference type="EMBL" id="MCF7223386.1"/>
    </source>
</evidence>
<name>A0ABS9HWY0_9GAMM</name>
<feature type="signal peptide" evidence="1">
    <location>
        <begin position="1"/>
        <end position="31"/>
    </location>
</feature>
<reference evidence="3 4" key="2">
    <citation type="submission" date="2022-01" db="EMBL/GenBank/DDBJ databases">
        <title>Lysobacter chinensis sp. nov., a bacterium isolated from cow dung compost.</title>
        <authorList>
            <person name="Liu Y."/>
        </authorList>
    </citation>
    <scope>NUCLEOTIDE SEQUENCE [LARGE SCALE GENOMIC DNA]</scope>
    <source>
        <strain evidence="3 4">TLK-CK17</strain>
    </source>
</reference>
<evidence type="ECO:0000259" key="2">
    <source>
        <dbReference type="Pfam" id="PF07978"/>
    </source>
</evidence>
<dbReference type="InterPro" id="IPR011008">
    <property type="entry name" value="Dimeric_a/b-barrel"/>
</dbReference>
<keyword evidence="1" id="KW-0732">Signal</keyword>
<dbReference type="SUPFAM" id="SSF54909">
    <property type="entry name" value="Dimeric alpha+beta barrel"/>
    <property type="match status" value="1"/>
</dbReference>
<reference evidence="3 4" key="3">
    <citation type="submission" date="2022-01" db="EMBL/GenBank/DDBJ databases">
        <authorList>
            <person name="Zhou L.Y."/>
        </authorList>
    </citation>
    <scope>NUCLEOTIDE SEQUENCE [LARGE SCALE GENOMIC DNA]</scope>
    <source>
        <strain evidence="3 4">TLK-CK17</strain>
    </source>
</reference>
<reference evidence="4" key="1">
    <citation type="submission" date="2022-01" db="EMBL/GenBank/DDBJ databases">
        <title>Lysobacter chinensis sp. nov., a bacterium isolated from cow dung compost.</title>
        <authorList>
            <person name="Zhou L.Y."/>
        </authorList>
    </citation>
    <scope>NUCLEOTIDE SEQUENCE [LARGE SCALE GENOMIC DNA]</scope>
    <source>
        <strain evidence="4">TLK-CK17</strain>
    </source>
</reference>
<dbReference type="Gene3D" id="3.30.70.100">
    <property type="match status" value="1"/>
</dbReference>
<organism evidence="3 4">
    <name type="scientific">Marilutibacter chinensis</name>
    <dbReference type="NCBI Taxonomy" id="2912247"/>
    <lineage>
        <taxon>Bacteria</taxon>
        <taxon>Pseudomonadati</taxon>
        <taxon>Pseudomonadota</taxon>
        <taxon>Gammaproteobacteria</taxon>
        <taxon>Lysobacterales</taxon>
        <taxon>Lysobacteraceae</taxon>
        <taxon>Marilutibacter</taxon>
    </lineage>
</organism>
<feature type="domain" description="NIPSNAP" evidence="2">
    <location>
        <begin position="44"/>
        <end position="146"/>
    </location>
</feature>
<dbReference type="Proteomes" id="UP001430796">
    <property type="component" value="Unassembled WGS sequence"/>
</dbReference>
<dbReference type="EMBL" id="JAKJPO010000015">
    <property type="protein sequence ID" value="MCF7223386.1"/>
    <property type="molecule type" value="Genomic_DNA"/>
</dbReference>
<evidence type="ECO:0000313" key="4">
    <source>
        <dbReference type="Proteomes" id="UP001430796"/>
    </source>
</evidence>